<dbReference type="EMBL" id="JALJXV010000001">
    <property type="protein sequence ID" value="MCP1673258.1"/>
    <property type="molecule type" value="Genomic_DNA"/>
</dbReference>
<organism evidence="1 2">
    <name type="scientific">Natronocella acetinitrilica</name>
    <dbReference type="NCBI Taxonomy" id="414046"/>
    <lineage>
        <taxon>Bacteria</taxon>
        <taxon>Pseudomonadati</taxon>
        <taxon>Pseudomonadota</taxon>
        <taxon>Gammaproteobacteria</taxon>
        <taxon>Chromatiales</taxon>
        <taxon>Ectothiorhodospiraceae</taxon>
        <taxon>Natronocella</taxon>
    </lineage>
</organism>
<name>A0AAE3G2I9_9GAMM</name>
<evidence type="ECO:0000313" key="2">
    <source>
        <dbReference type="Proteomes" id="UP001205843"/>
    </source>
</evidence>
<keyword evidence="2" id="KW-1185">Reference proteome</keyword>
<accession>A0AAE3G2I9</accession>
<gene>
    <name evidence="1" type="ORF">J2T57_000350</name>
</gene>
<protein>
    <submittedName>
        <fullName evidence="1">Uncharacterized protein</fullName>
    </submittedName>
</protein>
<reference evidence="1" key="1">
    <citation type="submission" date="2022-03" db="EMBL/GenBank/DDBJ databases">
        <title>Genomic Encyclopedia of Type Strains, Phase III (KMG-III): the genomes of soil and plant-associated and newly described type strains.</title>
        <authorList>
            <person name="Whitman W."/>
        </authorList>
    </citation>
    <scope>NUCLEOTIDE SEQUENCE</scope>
    <source>
        <strain evidence="1">ANL 6-2</strain>
    </source>
</reference>
<comment type="caution">
    <text evidence="1">The sequence shown here is derived from an EMBL/GenBank/DDBJ whole genome shotgun (WGS) entry which is preliminary data.</text>
</comment>
<dbReference type="AlphaFoldDB" id="A0AAE3G2I9"/>
<dbReference type="Proteomes" id="UP001205843">
    <property type="component" value="Unassembled WGS sequence"/>
</dbReference>
<evidence type="ECO:0000313" key="1">
    <source>
        <dbReference type="EMBL" id="MCP1673258.1"/>
    </source>
</evidence>
<sequence>MSREPEHPSADRLPMPEHSGVVVAVDSITVAGAASESVASKAGDYTGLPV</sequence>
<proteinExistence type="predicted"/>